<keyword evidence="4 6" id="KW-0472">Membrane</keyword>
<feature type="transmembrane region" description="Helical" evidence="6">
    <location>
        <begin position="64"/>
        <end position="85"/>
    </location>
</feature>
<feature type="transmembrane region" description="Helical" evidence="6">
    <location>
        <begin position="35"/>
        <end position="52"/>
    </location>
</feature>
<evidence type="ECO:0000259" key="7">
    <source>
        <dbReference type="Pfam" id="PF01699"/>
    </source>
</evidence>
<feature type="transmembrane region" description="Helical" evidence="6">
    <location>
        <begin position="168"/>
        <end position="186"/>
    </location>
</feature>
<dbReference type="Gene3D" id="1.20.1420.30">
    <property type="entry name" value="NCX, central ion-binding region"/>
    <property type="match status" value="2"/>
</dbReference>
<feature type="transmembrane region" description="Helical" evidence="6">
    <location>
        <begin position="368"/>
        <end position="387"/>
    </location>
</feature>
<comment type="subcellular location">
    <subcellularLocation>
        <location evidence="1">Membrane</location>
        <topology evidence="1">Multi-pass membrane protein</topology>
    </subcellularLocation>
</comment>
<feature type="domain" description="Sodium/calcium exchanger membrane region" evidence="7">
    <location>
        <begin position="33"/>
        <end position="187"/>
    </location>
</feature>
<dbReference type="GO" id="GO:0016020">
    <property type="term" value="C:membrane"/>
    <property type="evidence" value="ECO:0007669"/>
    <property type="project" value="UniProtKB-SubCell"/>
</dbReference>
<organism evidence="8 9">
    <name type="scientific">Candidatus Corynebacterium faecigallinarum</name>
    <dbReference type="NCBI Taxonomy" id="2838528"/>
    <lineage>
        <taxon>Bacteria</taxon>
        <taxon>Bacillati</taxon>
        <taxon>Actinomycetota</taxon>
        <taxon>Actinomycetes</taxon>
        <taxon>Mycobacteriales</taxon>
        <taxon>Corynebacteriaceae</taxon>
        <taxon>Corynebacterium</taxon>
    </lineage>
</organism>
<evidence type="ECO:0000313" key="9">
    <source>
        <dbReference type="Proteomes" id="UP000823858"/>
    </source>
</evidence>
<dbReference type="GO" id="GO:0055085">
    <property type="term" value="P:transmembrane transport"/>
    <property type="evidence" value="ECO:0007669"/>
    <property type="project" value="InterPro"/>
</dbReference>
<evidence type="ECO:0000256" key="2">
    <source>
        <dbReference type="ARBA" id="ARBA00022692"/>
    </source>
</evidence>
<comment type="caution">
    <text evidence="8">The sequence shown here is derived from an EMBL/GenBank/DDBJ whole genome shotgun (WGS) entry which is preliminary data.</text>
</comment>
<dbReference type="Pfam" id="PF01699">
    <property type="entry name" value="Na_Ca_ex"/>
    <property type="match status" value="2"/>
</dbReference>
<evidence type="ECO:0000256" key="6">
    <source>
        <dbReference type="SAM" id="Phobius"/>
    </source>
</evidence>
<evidence type="ECO:0000313" key="8">
    <source>
        <dbReference type="EMBL" id="HJC85862.1"/>
    </source>
</evidence>
<keyword evidence="3 6" id="KW-1133">Transmembrane helix</keyword>
<dbReference type="Proteomes" id="UP000823858">
    <property type="component" value="Unassembled WGS sequence"/>
</dbReference>
<sequence length="433" mass="45844">MLTRPLAICGTAAVPAILLRLGVFGDNVPDVVQMLIYGAGIVAASFVLAWAAEAARRDISGPLAIALLALVAVLPEYAVDLYYAFQSGSDHSYISYASANVNGSNRLLLGLGWPLVVLIALWAVKRRRRSTRMPTPKTLILPHDSRRDVLVLGGLALAGFFIPLTGSIPVWFGVALILVFIAYLAVASKAESSEEPEYVSVSAAIVELPDRVRKATVTTMFIAAAVVILMSAEPFADALVGAGTQLGVDSYLLVQWLAPLASESPEFIVAALFALRGMGSAAIGTLIASKINQWSLLVGSLPVAHLFGGGSATMQLDSRQIEEFTLTATQTLLGVAILVTLRFHRWAAVLLVGLFSLQFVVTGVEGRYVLSIIHVVLAVGVTAWNLWHVRQAHADHHSVGGPESGEDHDGSAADSPDTSRTAHGVGVGQTQTR</sequence>
<feature type="transmembrane region" description="Helical" evidence="6">
    <location>
        <begin position="215"/>
        <end position="232"/>
    </location>
</feature>
<feature type="transmembrane region" description="Helical" evidence="6">
    <location>
        <begin position="324"/>
        <end position="341"/>
    </location>
</feature>
<keyword evidence="2 6" id="KW-0812">Transmembrane</keyword>
<evidence type="ECO:0000256" key="3">
    <source>
        <dbReference type="ARBA" id="ARBA00022989"/>
    </source>
</evidence>
<feature type="transmembrane region" description="Helical" evidence="6">
    <location>
        <begin position="294"/>
        <end position="312"/>
    </location>
</feature>
<feature type="transmembrane region" description="Helical" evidence="6">
    <location>
        <begin position="346"/>
        <end position="362"/>
    </location>
</feature>
<reference evidence="8" key="1">
    <citation type="journal article" date="2021" name="PeerJ">
        <title>Extensive microbial diversity within the chicken gut microbiome revealed by metagenomics and culture.</title>
        <authorList>
            <person name="Gilroy R."/>
            <person name="Ravi A."/>
            <person name="Getino M."/>
            <person name="Pursley I."/>
            <person name="Horton D.L."/>
            <person name="Alikhan N.F."/>
            <person name="Baker D."/>
            <person name="Gharbi K."/>
            <person name="Hall N."/>
            <person name="Watson M."/>
            <person name="Adriaenssens E.M."/>
            <person name="Foster-Nyarko E."/>
            <person name="Jarju S."/>
            <person name="Secka A."/>
            <person name="Antonio M."/>
            <person name="Oren A."/>
            <person name="Chaudhuri R.R."/>
            <person name="La Ragione R."/>
            <person name="Hildebrand F."/>
            <person name="Pallen M.J."/>
        </authorList>
    </citation>
    <scope>NUCLEOTIDE SEQUENCE</scope>
    <source>
        <strain evidence="8">ChiHjej13B12-4958</strain>
    </source>
</reference>
<evidence type="ECO:0000256" key="5">
    <source>
        <dbReference type="SAM" id="MobiDB-lite"/>
    </source>
</evidence>
<accession>A0A9D2QHW6</accession>
<dbReference type="AlphaFoldDB" id="A0A9D2QHW6"/>
<feature type="domain" description="Sodium/calcium exchanger membrane region" evidence="7">
    <location>
        <begin position="218"/>
        <end position="358"/>
    </location>
</feature>
<proteinExistence type="predicted"/>
<gene>
    <name evidence="8" type="ORF">H9751_10040</name>
</gene>
<feature type="transmembrane region" description="Helical" evidence="6">
    <location>
        <begin position="145"/>
        <end position="162"/>
    </location>
</feature>
<dbReference type="InterPro" id="IPR004837">
    <property type="entry name" value="NaCa_Exmemb"/>
</dbReference>
<name>A0A9D2QHW6_9CORY</name>
<dbReference type="InterPro" id="IPR044880">
    <property type="entry name" value="NCX_ion-bd_dom_sf"/>
</dbReference>
<feature type="transmembrane region" description="Helical" evidence="6">
    <location>
        <begin position="267"/>
        <end position="287"/>
    </location>
</feature>
<evidence type="ECO:0000256" key="1">
    <source>
        <dbReference type="ARBA" id="ARBA00004141"/>
    </source>
</evidence>
<feature type="transmembrane region" description="Helical" evidence="6">
    <location>
        <begin position="105"/>
        <end position="124"/>
    </location>
</feature>
<reference evidence="8" key="2">
    <citation type="submission" date="2021-04" db="EMBL/GenBank/DDBJ databases">
        <authorList>
            <person name="Gilroy R."/>
        </authorList>
    </citation>
    <scope>NUCLEOTIDE SEQUENCE</scope>
    <source>
        <strain evidence="8">ChiHjej13B12-4958</strain>
    </source>
</reference>
<evidence type="ECO:0000256" key="4">
    <source>
        <dbReference type="ARBA" id="ARBA00023136"/>
    </source>
</evidence>
<feature type="region of interest" description="Disordered" evidence="5">
    <location>
        <begin position="396"/>
        <end position="433"/>
    </location>
</feature>
<protein>
    <submittedName>
        <fullName evidence="8">Sodium:proton exchanger</fullName>
    </submittedName>
</protein>
<dbReference type="EMBL" id="DWVP01000023">
    <property type="protein sequence ID" value="HJC85862.1"/>
    <property type="molecule type" value="Genomic_DNA"/>
</dbReference>